<comment type="caution">
    <text evidence="2">The sequence shown here is derived from an EMBL/GenBank/DDBJ whole genome shotgun (WGS) entry which is preliminary data.</text>
</comment>
<organism evidence="2 3">
    <name type="scientific">Lithospermum erythrorhizon</name>
    <name type="common">Purple gromwell</name>
    <name type="synonym">Lithospermum officinale var. erythrorhizon</name>
    <dbReference type="NCBI Taxonomy" id="34254"/>
    <lineage>
        <taxon>Eukaryota</taxon>
        <taxon>Viridiplantae</taxon>
        <taxon>Streptophyta</taxon>
        <taxon>Embryophyta</taxon>
        <taxon>Tracheophyta</taxon>
        <taxon>Spermatophyta</taxon>
        <taxon>Magnoliopsida</taxon>
        <taxon>eudicotyledons</taxon>
        <taxon>Gunneridae</taxon>
        <taxon>Pentapetalae</taxon>
        <taxon>asterids</taxon>
        <taxon>lamiids</taxon>
        <taxon>Boraginales</taxon>
        <taxon>Boraginaceae</taxon>
        <taxon>Boraginoideae</taxon>
        <taxon>Lithospermeae</taxon>
        <taxon>Lithospermum</taxon>
    </lineage>
</organism>
<dbReference type="SUPFAM" id="SSF46565">
    <property type="entry name" value="Chaperone J-domain"/>
    <property type="match status" value="1"/>
</dbReference>
<proteinExistence type="predicted"/>
<dbReference type="PANTHER" id="PTHR44743">
    <property type="entry name" value="PUTATIVE, EXPRESSED-RELATED"/>
    <property type="match status" value="1"/>
</dbReference>
<keyword evidence="3" id="KW-1185">Reference proteome</keyword>
<dbReference type="PRINTS" id="PR00625">
    <property type="entry name" value="JDOMAIN"/>
</dbReference>
<dbReference type="PANTHER" id="PTHR44743:SF10">
    <property type="entry name" value="J DOMAIN-CONTAINING PROTEIN"/>
    <property type="match status" value="1"/>
</dbReference>
<evidence type="ECO:0000313" key="3">
    <source>
        <dbReference type="Proteomes" id="UP001454036"/>
    </source>
</evidence>
<dbReference type="Pfam" id="PF00226">
    <property type="entry name" value="DnaJ"/>
    <property type="match status" value="1"/>
</dbReference>
<dbReference type="EMBL" id="BAABME010004202">
    <property type="protein sequence ID" value="GAA0161524.1"/>
    <property type="molecule type" value="Genomic_DNA"/>
</dbReference>
<dbReference type="CDD" id="cd06257">
    <property type="entry name" value="DnaJ"/>
    <property type="match status" value="1"/>
</dbReference>
<dbReference type="PROSITE" id="PS50076">
    <property type="entry name" value="DNAJ_2"/>
    <property type="match status" value="1"/>
</dbReference>
<accession>A0AAV3QBR9</accession>
<name>A0AAV3QBR9_LITER</name>
<feature type="domain" description="J" evidence="1">
    <location>
        <begin position="10"/>
        <end position="79"/>
    </location>
</feature>
<dbReference type="InterPro" id="IPR018253">
    <property type="entry name" value="DnaJ_domain_CS"/>
</dbReference>
<evidence type="ECO:0000259" key="1">
    <source>
        <dbReference type="PROSITE" id="PS50076"/>
    </source>
</evidence>
<reference evidence="2 3" key="1">
    <citation type="submission" date="2024-01" db="EMBL/GenBank/DDBJ databases">
        <title>The complete chloroplast genome sequence of Lithospermum erythrorhizon: insights into the phylogenetic relationship among Boraginaceae species and the maternal lineages of purple gromwells.</title>
        <authorList>
            <person name="Okada T."/>
            <person name="Watanabe K."/>
        </authorList>
    </citation>
    <scope>NUCLEOTIDE SEQUENCE [LARGE SCALE GENOMIC DNA]</scope>
</reference>
<gene>
    <name evidence="2" type="ORF">LIER_17820</name>
</gene>
<sequence>MEMDEACGGSYYTILGVNSDSSDEEIRRAYRKLAMKWHPDKWANSPTLLNEAKRKFQQIQEAYSVLSDRNKRTMYAAGLYSPYDDEEEVEGFADFLQEMASLMEDVGKEQQGNNYTMEDLQKLFHEMSQDFETSEWYSFPQDEQPTWNSCQWFHYGLHHDASETSNYTSRDSIYPKNSPIHFSTFEMYGPGYYCR</sequence>
<dbReference type="Gene3D" id="1.10.287.110">
    <property type="entry name" value="DnaJ domain"/>
    <property type="match status" value="1"/>
</dbReference>
<dbReference type="AlphaFoldDB" id="A0AAV3QBR9"/>
<dbReference type="InterPro" id="IPR036869">
    <property type="entry name" value="J_dom_sf"/>
</dbReference>
<dbReference type="SMART" id="SM00271">
    <property type="entry name" value="DnaJ"/>
    <property type="match status" value="1"/>
</dbReference>
<protein>
    <recommendedName>
        <fullName evidence="1">J domain-containing protein</fullName>
    </recommendedName>
</protein>
<evidence type="ECO:0000313" key="2">
    <source>
        <dbReference type="EMBL" id="GAA0161524.1"/>
    </source>
</evidence>
<dbReference type="Proteomes" id="UP001454036">
    <property type="component" value="Unassembled WGS sequence"/>
</dbReference>
<dbReference type="PROSITE" id="PS00636">
    <property type="entry name" value="DNAJ_1"/>
    <property type="match status" value="1"/>
</dbReference>
<dbReference type="InterPro" id="IPR001623">
    <property type="entry name" value="DnaJ_domain"/>
</dbReference>